<comment type="similarity">
    <text evidence="4">Belongs to the methyl-accepting chemotaxis (MCP) protein family.</text>
</comment>
<feature type="transmembrane region" description="Helical" evidence="6">
    <location>
        <begin position="12"/>
        <end position="31"/>
    </location>
</feature>
<evidence type="ECO:0000256" key="3">
    <source>
        <dbReference type="ARBA" id="ARBA00023224"/>
    </source>
</evidence>
<dbReference type="OrthoDB" id="3378718at2"/>
<dbReference type="EMBL" id="FWEV01000106">
    <property type="protein sequence ID" value="SLM29699.1"/>
    <property type="molecule type" value="Genomic_DNA"/>
</dbReference>
<sequence length="666" mass="73352">MSFNIRSLFFKISTISLLGIIGVIILAMINFKVASTTGKTAQYSQSGNEIMQNVLQIFLLEEKFINNSDEAVAQEIMSKLDGLEQLLDKSQNIDKSNSINKILLEIRALTDAHKSVLKDLIYEVLTLTELSIDICKHFDISTDVLMMIINKLNDDEAELALTVDELPQIKASLRDQTSQFLGIFQSVVVALKTLFLNNDGEQFIQKRDALIEILNEKRVNTKAQISVVNEKIYTDWWSQIEKELDEITPLLNNIYDHWQKREEQKRELFKNSMLIQEKENFLLKSTTDSMTSQLSSTMTNSTVSMIAVIVLLLISGSLIALSIMRPVRQTVEMIKDIAQGEGDLTKRLSIRTKDEIGELSGWFNTFLDNLQSIIKVIAQNALYVDQSSGKIFGVASNLASNAESTSAMANTVASASEEMSVNMQTISASMSQTANNTAVISSAVEKMTETIILISKNSEHAIDISKDAVQQSSQASSKINELGDAANSINMVVETITNISEQTNLLALNATIEAARAGESGKGFAVVANEIKALANQTSEATLEIQQKISGVQSITMETIAEIESIVDIIKSINEIISTISQTIEEQSITTKEISSNIIQTSQGIQHVNENIAQGTVVIRDITKDISLVNEASGQISQNSNTVEANAQELKDLAARLNEVIDGFKF</sequence>
<dbReference type="SMART" id="SM00283">
    <property type="entry name" value="MA"/>
    <property type="match status" value="1"/>
</dbReference>
<dbReference type="GO" id="GO:0005886">
    <property type="term" value="C:plasma membrane"/>
    <property type="evidence" value="ECO:0007669"/>
    <property type="project" value="UniProtKB-SubCell"/>
</dbReference>
<dbReference type="Gene3D" id="1.10.8.500">
    <property type="entry name" value="HAMP domain in histidine kinase"/>
    <property type="match status" value="1"/>
</dbReference>
<reference evidence="10 11" key="1">
    <citation type="submission" date="2017-03" db="EMBL/GenBank/DDBJ databases">
        <authorList>
            <person name="Afonso C.L."/>
            <person name="Miller P.J."/>
            <person name="Scott M.A."/>
            <person name="Spackman E."/>
            <person name="Goraichik I."/>
            <person name="Dimitrov K.M."/>
            <person name="Suarez D.L."/>
            <person name="Swayne D.E."/>
        </authorList>
    </citation>
    <scope>NUCLEOTIDE SEQUENCE [LARGE SCALE GENOMIC DNA]</scope>
    <source>
        <strain evidence="10">PRJEB14757</strain>
    </source>
</reference>
<evidence type="ECO:0000313" key="11">
    <source>
        <dbReference type="Proteomes" id="UP000191931"/>
    </source>
</evidence>
<evidence type="ECO:0000256" key="4">
    <source>
        <dbReference type="ARBA" id="ARBA00029447"/>
    </source>
</evidence>
<gene>
    <name evidence="10" type="ORF">MTBBW1_1940026</name>
</gene>
<dbReference type="SUPFAM" id="SSF58104">
    <property type="entry name" value="Methyl-accepting chemotaxis protein (MCP) signaling domain"/>
    <property type="match status" value="1"/>
</dbReference>
<keyword evidence="6" id="KW-0472">Membrane</keyword>
<evidence type="ECO:0000256" key="2">
    <source>
        <dbReference type="ARBA" id="ARBA00022519"/>
    </source>
</evidence>
<dbReference type="RefSeq" id="WP_080806807.1">
    <property type="nucleotide sequence ID" value="NZ_LT828555.1"/>
</dbReference>
<evidence type="ECO:0000256" key="5">
    <source>
        <dbReference type="PROSITE-ProRule" id="PRU00284"/>
    </source>
</evidence>
<keyword evidence="3 5" id="KW-0807">Transducer</keyword>
<evidence type="ECO:0000256" key="1">
    <source>
        <dbReference type="ARBA" id="ARBA00004429"/>
    </source>
</evidence>
<proteinExistence type="inferred from homology"/>
<dbReference type="Gene3D" id="1.10.287.950">
    <property type="entry name" value="Methyl-accepting chemotaxis protein"/>
    <property type="match status" value="1"/>
</dbReference>
<dbReference type="SMART" id="SM00304">
    <property type="entry name" value="HAMP"/>
    <property type="match status" value="1"/>
</dbReference>
<protein>
    <recommendedName>
        <fullName evidence="12">Methyl-accepting chemotaxis protein</fullName>
    </recommendedName>
</protein>
<feature type="transmembrane region" description="Helical" evidence="6">
    <location>
        <begin position="303"/>
        <end position="324"/>
    </location>
</feature>
<dbReference type="PROSITE" id="PS50111">
    <property type="entry name" value="CHEMOTAXIS_TRANSDUC_2"/>
    <property type="match status" value="1"/>
</dbReference>
<keyword evidence="6" id="KW-0812">Transmembrane</keyword>
<dbReference type="PANTHER" id="PTHR32089:SF112">
    <property type="entry name" value="LYSOZYME-LIKE PROTEIN-RELATED"/>
    <property type="match status" value="1"/>
</dbReference>
<dbReference type="GO" id="GO:0007165">
    <property type="term" value="P:signal transduction"/>
    <property type="evidence" value="ECO:0007669"/>
    <property type="project" value="UniProtKB-KW"/>
</dbReference>
<dbReference type="InterPro" id="IPR004089">
    <property type="entry name" value="MCPsignal_dom"/>
</dbReference>
<keyword evidence="6" id="KW-1133">Transmembrane helix</keyword>
<evidence type="ECO:0000256" key="6">
    <source>
        <dbReference type="SAM" id="Phobius"/>
    </source>
</evidence>
<name>A0A1W1HB80_9BACT</name>
<dbReference type="Pfam" id="PF00015">
    <property type="entry name" value="MCPsignal"/>
    <property type="match status" value="1"/>
</dbReference>
<dbReference type="CDD" id="cd06225">
    <property type="entry name" value="HAMP"/>
    <property type="match status" value="1"/>
</dbReference>
<accession>A0A1W1HB80</accession>
<evidence type="ECO:0000259" key="8">
    <source>
        <dbReference type="PROSITE" id="PS50192"/>
    </source>
</evidence>
<organism evidence="10 11">
    <name type="scientific">Desulfamplus magnetovallimortis</name>
    <dbReference type="NCBI Taxonomy" id="1246637"/>
    <lineage>
        <taxon>Bacteria</taxon>
        <taxon>Pseudomonadati</taxon>
        <taxon>Thermodesulfobacteriota</taxon>
        <taxon>Desulfobacteria</taxon>
        <taxon>Desulfobacterales</taxon>
        <taxon>Desulfobacteraceae</taxon>
        <taxon>Desulfamplus</taxon>
    </lineage>
</organism>
<dbReference type="PANTHER" id="PTHR32089">
    <property type="entry name" value="METHYL-ACCEPTING CHEMOTAXIS PROTEIN MCPB"/>
    <property type="match status" value="1"/>
</dbReference>
<dbReference type="AlphaFoldDB" id="A0A1W1HB80"/>
<comment type="subcellular location">
    <subcellularLocation>
        <location evidence="1">Cell inner membrane</location>
        <topology evidence="1">Multi-pass membrane protein</topology>
    </subcellularLocation>
</comment>
<feature type="domain" description="Methyl-accepting transducer" evidence="7">
    <location>
        <begin position="387"/>
        <end position="630"/>
    </location>
</feature>
<dbReference type="STRING" id="1246637.MTBBW1_1940026"/>
<evidence type="ECO:0000259" key="7">
    <source>
        <dbReference type="PROSITE" id="PS50111"/>
    </source>
</evidence>
<keyword evidence="2" id="KW-1003">Cell membrane</keyword>
<feature type="domain" description="HAMP" evidence="9">
    <location>
        <begin position="321"/>
        <end position="375"/>
    </location>
</feature>
<dbReference type="PROSITE" id="PS50192">
    <property type="entry name" value="T_SNARE"/>
    <property type="match status" value="1"/>
</dbReference>
<dbReference type="PROSITE" id="PS50885">
    <property type="entry name" value="HAMP"/>
    <property type="match status" value="1"/>
</dbReference>
<dbReference type="InterPro" id="IPR003660">
    <property type="entry name" value="HAMP_dom"/>
</dbReference>
<dbReference type="InterPro" id="IPR000727">
    <property type="entry name" value="T_SNARE_dom"/>
</dbReference>
<evidence type="ECO:0008006" key="12">
    <source>
        <dbReference type="Google" id="ProtNLM"/>
    </source>
</evidence>
<feature type="domain" description="T-SNARE coiled-coil homology" evidence="8">
    <location>
        <begin position="553"/>
        <end position="615"/>
    </location>
</feature>
<dbReference type="Pfam" id="PF00672">
    <property type="entry name" value="HAMP"/>
    <property type="match status" value="1"/>
</dbReference>
<evidence type="ECO:0000259" key="9">
    <source>
        <dbReference type="PROSITE" id="PS50885"/>
    </source>
</evidence>
<evidence type="ECO:0000313" key="10">
    <source>
        <dbReference type="EMBL" id="SLM29699.1"/>
    </source>
</evidence>
<dbReference type="Proteomes" id="UP000191931">
    <property type="component" value="Unassembled WGS sequence"/>
</dbReference>
<keyword evidence="2" id="KW-0997">Cell inner membrane</keyword>
<keyword evidence="11" id="KW-1185">Reference proteome</keyword>